<keyword evidence="2" id="KW-1185">Reference proteome</keyword>
<evidence type="ECO:0000256" key="1">
    <source>
        <dbReference type="SAM" id="MobiDB-lite"/>
    </source>
</evidence>
<dbReference type="AlphaFoldDB" id="A0A914WM26"/>
<accession>A0A914WM26</accession>
<sequence>MDEMRAAGLAPEAAYRVKSEEEAENEGQTPYASIQHTNIGDNRYRPSIFEQLSTMEQAPLIENGVQLRLPAVDDDDDGLDEPIRLPPIVRHSLATPEIFIRSPSSETLRSRKSSDCAGGNNPRRGQDLF</sequence>
<evidence type="ECO:0000313" key="3">
    <source>
        <dbReference type="WBParaSite" id="PSAMB.scaffold4436size14604.g24335.t1"/>
    </source>
</evidence>
<feature type="region of interest" description="Disordered" evidence="1">
    <location>
        <begin position="100"/>
        <end position="129"/>
    </location>
</feature>
<protein>
    <submittedName>
        <fullName evidence="3">Uncharacterized protein</fullName>
    </submittedName>
</protein>
<proteinExistence type="predicted"/>
<dbReference type="Proteomes" id="UP000887566">
    <property type="component" value="Unplaced"/>
</dbReference>
<feature type="region of interest" description="Disordered" evidence="1">
    <location>
        <begin position="18"/>
        <end position="40"/>
    </location>
</feature>
<evidence type="ECO:0000313" key="2">
    <source>
        <dbReference type="Proteomes" id="UP000887566"/>
    </source>
</evidence>
<organism evidence="2 3">
    <name type="scientific">Plectus sambesii</name>
    <dbReference type="NCBI Taxonomy" id="2011161"/>
    <lineage>
        <taxon>Eukaryota</taxon>
        <taxon>Metazoa</taxon>
        <taxon>Ecdysozoa</taxon>
        <taxon>Nematoda</taxon>
        <taxon>Chromadorea</taxon>
        <taxon>Plectida</taxon>
        <taxon>Plectina</taxon>
        <taxon>Plectoidea</taxon>
        <taxon>Plectidae</taxon>
        <taxon>Plectus</taxon>
    </lineage>
</organism>
<reference evidence="3" key="1">
    <citation type="submission" date="2022-11" db="UniProtKB">
        <authorList>
            <consortium name="WormBaseParasite"/>
        </authorList>
    </citation>
    <scope>IDENTIFICATION</scope>
</reference>
<feature type="compositionally biased region" description="Polar residues" evidence="1">
    <location>
        <begin position="26"/>
        <end position="40"/>
    </location>
</feature>
<dbReference type="WBParaSite" id="PSAMB.scaffold4436size14604.g24335.t1">
    <property type="protein sequence ID" value="PSAMB.scaffold4436size14604.g24335.t1"/>
    <property type="gene ID" value="PSAMB.scaffold4436size14604.g24335"/>
</dbReference>
<name>A0A914WM26_9BILA</name>